<dbReference type="NCBIfam" id="TIGR00071">
    <property type="entry name" value="hisT_truA"/>
    <property type="match status" value="1"/>
</dbReference>
<comment type="catalytic activity">
    <reaction evidence="4 5">
        <text>uridine(38/39/40) in tRNA = pseudouridine(38/39/40) in tRNA</text>
        <dbReference type="Rhea" id="RHEA:22376"/>
        <dbReference type="Rhea" id="RHEA-COMP:10085"/>
        <dbReference type="Rhea" id="RHEA-COMP:10087"/>
        <dbReference type="ChEBI" id="CHEBI:65314"/>
        <dbReference type="ChEBI" id="CHEBI:65315"/>
        <dbReference type="EC" id="5.4.99.12"/>
    </reaction>
</comment>
<accession>B0MSW4</accession>
<dbReference type="EC" id="5.4.99.12" evidence="4"/>
<feature type="active site" description="Nucleophile" evidence="4">
    <location>
        <position position="176"/>
    </location>
</feature>
<evidence type="ECO:0000313" key="7">
    <source>
        <dbReference type="EMBL" id="EDS04495.1"/>
    </source>
</evidence>
<keyword evidence="2 4" id="KW-0819">tRNA processing</keyword>
<comment type="caution">
    <text evidence="4">Lacks conserved residue(s) required for the propagation of feature annotation.</text>
</comment>
<comment type="caution">
    <text evidence="7">The sequence shown here is derived from an EMBL/GenBank/DDBJ whole genome shotgun (WGS) entry which is preliminary data.</text>
</comment>
<feature type="domain" description="Pseudouridine synthase I TruA alpha/beta" evidence="6">
    <location>
        <begin position="274"/>
        <end position="369"/>
    </location>
</feature>
<dbReference type="InterPro" id="IPR020095">
    <property type="entry name" value="PsdUridine_synth_TruA_C"/>
</dbReference>
<dbReference type="AlphaFoldDB" id="B0MSW4"/>
<dbReference type="SUPFAM" id="SSF55120">
    <property type="entry name" value="Pseudouridine synthase"/>
    <property type="match status" value="1"/>
</dbReference>
<keyword evidence="3 4" id="KW-0413">Isomerase</keyword>
<proteinExistence type="inferred from homology"/>
<protein>
    <recommendedName>
        <fullName evidence="4">tRNA pseudouridine synthase A</fullName>
        <ecNumber evidence="4">5.4.99.12</ecNumber>
    </recommendedName>
    <alternativeName>
        <fullName evidence="4">tRNA pseudouridine(38-40) synthase</fullName>
    </alternativeName>
    <alternativeName>
        <fullName evidence="4">tRNA pseudouridylate synthase I</fullName>
    </alternativeName>
    <alternativeName>
        <fullName evidence="4">tRNA-uridine isomerase I</fullName>
    </alternativeName>
</protein>
<sequence>MRGRNPIGFRPRFLWSGVGVPDFIIFDIVLNRLRLGKLGTSARFLSAFTIFAEDGRRFGNLCVQARTIALTFHYLCRVSWVRILFANGDPISRDSRLGIERFGTSRLGFLPKCGDCLQDVINGKTMRYFIELRYNGGAYCGWQRQPDMPSVQQTIEGAISTLLREPILLTGAGRTDTGVNASYYVAHFDTSSPVADPEQVVFKLNHMLPGDIAVSRIVPVAADAHARFSAREREYRYYIEPRKNPFTRAASWQYYVPLDVAAMNRAADVLMEYEDFTSFAKLNSDNKTNICHLKRADWTVGRDGTLCFTIRADRFLRNMVRAIVGTLVDVGRGRYTVEQFRDIVASRDLSRSSAGAPAQGLFLSDVLYPPEVFVRETRLPALRYFSSVEK</sequence>
<evidence type="ECO:0000256" key="1">
    <source>
        <dbReference type="ARBA" id="ARBA00009375"/>
    </source>
</evidence>
<dbReference type="GO" id="GO:0003723">
    <property type="term" value="F:RNA binding"/>
    <property type="evidence" value="ECO:0007669"/>
    <property type="project" value="InterPro"/>
</dbReference>
<comment type="similarity">
    <text evidence="1 4 5">Belongs to the tRNA pseudouridine synthase TruA family.</text>
</comment>
<keyword evidence="8" id="KW-1185">Reference proteome</keyword>
<dbReference type="eggNOG" id="COG0101">
    <property type="taxonomic scope" value="Bacteria"/>
</dbReference>
<evidence type="ECO:0000256" key="3">
    <source>
        <dbReference type="ARBA" id="ARBA00023235"/>
    </source>
</evidence>
<dbReference type="GO" id="GO:0160147">
    <property type="term" value="F:tRNA pseudouridine(38-40) synthase activity"/>
    <property type="evidence" value="ECO:0007669"/>
    <property type="project" value="UniProtKB-EC"/>
</dbReference>
<evidence type="ECO:0000259" key="6">
    <source>
        <dbReference type="Pfam" id="PF01416"/>
    </source>
</evidence>
<dbReference type="Pfam" id="PF01416">
    <property type="entry name" value="PseudoU_synth_1"/>
    <property type="match status" value="1"/>
</dbReference>
<evidence type="ECO:0000256" key="4">
    <source>
        <dbReference type="HAMAP-Rule" id="MF_00171"/>
    </source>
</evidence>
<dbReference type="InterPro" id="IPR020097">
    <property type="entry name" value="PsdUridine_synth_TruA_a/b_dom"/>
</dbReference>
<organism evidence="7 8">
    <name type="scientific">Alistipes putredinis DSM 17216</name>
    <dbReference type="NCBI Taxonomy" id="445970"/>
    <lineage>
        <taxon>Bacteria</taxon>
        <taxon>Pseudomonadati</taxon>
        <taxon>Bacteroidota</taxon>
        <taxon>Bacteroidia</taxon>
        <taxon>Bacteroidales</taxon>
        <taxon>Rikenellaceae</taxon>
        <taxon>Alistipes</taxon>
    </lineage>
</organism>
<dbReference type="Proteomes" id="UP000005819">
    <property type="component" value="Unassembled WGS sequence"/>
</dbReference>
<dbReference type="HAMAP" id="MF_00171">
    <property type="entry name" value="TruA"/>
    <property type="match status" value="1"/>
</dbReference>
<dbReference type="EMBL" id="ABFK02000016">
    <property type="protein sequence ID" value="EDS04495.1"/>
    <property type="molecule type" value="Genomic_DNA"/>
</dbReference>
<dbReference type="Gene3D" id="3.30.70.580">
    <property type="entry name" value="Pseudouridine synthase I, catalytic domain, N-terminal subdomain"/>
    <property type="match status" value="1"/>
</dbReference>
<comment type="function">
    <text evidence="4">Formation of pseudouridine at positions 38, 39 and 40 in the anticodon stem and loop of transfer RNAs.</text>
</comment>
<dbReference type="InterPro" id="IPR020094">
    <property type="entry name" value="TruA/RsuA/RluB/E/F_N"/>
</dbReference>
<dbReference type="CDD" id="cd02570">
    <property type="entry name" value="PseudoU_synth_EcTruA"/>
    <property type="match status" value="1"/>
</dbReference>
<reference evidence="7" key="1">
    <citation type="submission" date="2007-10" db="EMBL/GenBank/DDBJ databases">
        <authorList>
            <person name="Fulton L."/>
            <person name="Clifton S."/>
            <person name="Fulton B."/>
            <person name="Xu J."/>
            <person name="Minx P."/>
            <person name="Pepin K.H."/>
            <person name="Johnson M."/>
            <person name="Thiruvilangam P."/>
            <person name="Bhonagiri V."/>
            <person name="Nash W.E."/>
            <person name="Mardis E.R."/>
            <person name="Wilson R.K."/>
        </authorList>
    </citation>
    <scope>NUCLEOTIDE SEQUENCE [LARGE SCALE GENOMIC DNA]</scope>
    <source>
        <strain evidence="7">DSM 17216</strain>
    </source>
</reference>
<evidence type="ECO:0000256" key="2">
    <source>
        <dbReference type="ARBA" id="ARBA00022694"/>
    </source>
</evidence>
<dbReference type="Gene3D" id="3.30.70.660">
    <property type="entry name" value="Pseudouridine synthase I, catalytic domain, C-terminal subdomain"/>
    <property type="match status" value="1"/>
</dbReference>
<dbReference type="HOGENOM" id="CLU_707205_0_0_10"/>
<dbReference type="InterPro" id="IPR001406">
    <property type="entry name" value="PsdUridine_synth_TruA"/>
</dbReference>
<dbReference type="PANTHER" id="PTHR11142">
    <property type="entry name" value="PSEUDOURIDYLATE SYNTHASE"/>
    <property type="match status" value="1"/>
</dbReference>
<feature type="binding site" evidence="4">
    <location>
        <position position="235"/>
    </location>
    <ligand>
        <name>substrate</name>
    </ligand>
</feature>
<name>B0MSW4_9BACT</name>
<evidence type="ECO:0000313" key="8">
    <source>
        <dbReference type="Proteomes" id="UP000005819"/>
    </source>
</evidence>
<dbReference type="InterPro" id="IPR020103">
    <property type="entry name" value="PsdUridine_synth_cat_dom_sf"/>
</dbReference>
<dbReference type="FunFam" id="3.30.70.580:FF:000001">
    <property type="entry name" value="tRNA pseudouridine synthase A"/>
    <property type="match status" value="1"/>
</dbReference>
<comment type="subunit">
    <text evidence="4">Homodimer.</text>
</comment>
<reference evidence="7" key="2">
    <citation type="submission" date="2013-09" db="EMBL/GenBank/DDBJ databases">
        <title>Draft genome sequence of Alistipes putredinis (DSM 17216).</title>
        <authorList>
            <person name="Sudarsanam P."/>
            <person name="Ley R."/>
            <person name="Guruge J."/>
            <person name="Turnbaugh P.J."/>
            <person name="Mahowald M."/>
            <person name="Liep D."/>
            <person name="Gordon J."/>
        </authorList>
    </citation>
    <scope>NUCLEOTIDE SEQUENCE</scope>
    <source>
        <strain evidence="7">DSM 17216</strain>
    </source>
</reference>
<dbReference type="PANTHER" id="PTHR11142:SF0">
    <property type="entry name" value="TRNA PSEUDOURIDINE SYNTHASE-LIKE 1"/>
    <property type="match status" value="1"/>
</dbReference>
<gene>
    <name evidence="4 7" type="primary">truA</name>
    <name evidence="7" type="ORF">ALIPUT_00366</name>
</gene>
<evidence type="ECO:0000256" key="5">
    <source>
        <dbReference type="RuleBase" id="RU003792"/>
    </source>
</evidence>
<dbReference type="GO" id="GO:0031119">
    <property type="term" value="P:tRNA pseudouridine synthesis"/>
    <property type="evidence" value="ECO:0007669"/>
    <property type="project" value="UniProtKB-UniRule"/>
</dbReference>